<protein>
    <submittedName>
        <fullName evidence="7">FAR1-related sequence 2</fullName>
    </submittedName>
</protein>
<dbReference type="AlphaFoldDB" id="A0AAV8FUL8"/>
<evidence type="ECO:0000256" key="4">
    <source>
        <dbReference type="PROSITE-ProRule" id="PRU00325"/>
    </source>
</evidence>
<evidence type="ECO:0000256" key="3">
    <source>
        <dbReference type="ARBA" id="ARBA00022833"/>
    </source>
</evidence>
<feature type="region of interest" description="Disordered" evidence="5">
    <location>
        <begin position="748"/>
        <end position="823"/>
    </location>
</feature>
<dbReference type="GO" id="GO:0008270">
    <property type="term" value="F:zinc ion binding"/>
    <property type="evidence" value="ECO:0007669"/>
    <property type="project" value="UniProtKB-KW"/>
</dbReference>
<keyword evidence="1" id="KW-0479">Metal-binding</keyword>
<organism evidence="7 8">
    <name type="scientific">Rhynchospora pubera</name>
    <dbReference type="NCBI Taxonomy" id="906938"/>
    <lineage>
        <taxon>Eukaryota</taxon>
        <taxon>Viridiplantae</taxon>
        <taxon>Streptophyta</taxon>
        <taxon>Embryophyta</taxon>
        <taxon>Tracheophyta</taxon>
        <taxon>Spermatophyta</taxon>
        <taxon>Magnoliopsida</taxon>
        <taxon>Liliopsida</taxon>
        <taxon>Poales</taxon>
        <taxon>Cyperaceae</taxon>
        <taxon>Cyperoideae</taxon>
        <taxon>Rhynchosporeae</taxon>
        <taxon>Rhynchospora</taxon>
    </lineage>
</organism>
<name>A0AAV8FUL8_9POAL</name>
<evidence type="ECO:0000313" key="8">
    <source>
        <dbReference type="Proteomes" id="UP001140206"/>
    </source>
</evidence>
<evidence type="ECO:0000256" key="2">
    <source>
        <dbReference type="ARBA" id="ARBA00022771"/>
    </source>
</evidence>
<keyword evidence="8" id="KW-1185">Reference proteome</keyword>
<feature type="domain" description="SWIM-type" evidence="6">
    <location>
        <begin position="626"/>
        <end position="662"/>
    </location>
</feature>
<dbReference type="Pfam" id="PF10551">
    <property type="entry name" value="MULE"/>
    <property type="match status" value="1"/>
</dbReference>
<dbReference type="PROSITE" id="PS50966">
    <property type="entry name" value="ZF_SWIM"/>
    <property type="match status" value="1"/>
</dbReference>
<dbReference type="PANTHER" id="PTHR47718">
    <property type="entry name" value="OS01G0519700 PROTEIN"/>
    <property type="match status" value="1"/>
</dbReference>
<keyword evidence="3" id="KW-0862">Zinc</keyword>
<accession>A0AAV8FUL8</accession>
<dbReference type="InterPro" id="IPR007527">
    <property type="entry name" value="Znf_SWIM"/>
</dbReference>
<dbReference type="Proteomes" id="UP001140206">
    <property type="component" value="Chromosome 2"/>
</dbReference>
<comment type="caution">
    <text evidence="7">The sequence shown here is derived from an EMBL/GenBank/DDBJ whole genome shotgun (WGS) entry which is preliminary data.</text>
</comment>
<dbReference type="SMART" id="SM00575">
    <property type="entry name" value="ZnF_PMZ"/>
    <property type="match status" value="1"/>
</dbReference>
<keyword evidence="2 4" id="KW-0863">Zinc-finger</keyword>
<reference evidence="7" key="1">
    <citation type="submission" date="2022-08" db="EMBL/GenBank/DDBJ databases">
        <authorList>
            <person name="Marques A."/>
        </authorList>
    </citation>
    <scope>NUCLEOTIDE SEQUENCE</scope>
    <source>
        <strain evidence="7">RhyPub2mFocal</strain>
        <tissue evidence="7">Leaves</tissue>
    </source>
</reference>
<dbReference type="InterPro" id="IPR004330">
    <property type="entry name" value="FAR1_DNA_bnd_dom"/>
</dbReference>
<sequence>MHGTSFAIEIKSHGSQQCAGQSRAGRDFISELSTSWKLRLKNTKFFACWVERRILSYRRNAYLFLGKVFSEQGCDDLIVGDDSGQDYEESSDQNVDVKEQSMQVDQQVDDERFEAAAVIEKPLLPVVPAPYIGMHFPSNEVAHMYYLRFAFSRGFGVVKNGGSSKDGRQRVIYLCSRGGKPRSVSKKAIPDKNKLVTKTECECHMYLQFVESKNMWVVTGFWDEHNHILAPYHSHKIKCFRELKDWAKKQLELNDNSGVPINSNISAVTEMGGGPDHCGFTERDCRNYLAKLRRGSFQKGDAEALMQFFREAKQNDPKFYYSYKFDHDNRLEIVFWADSTCQSWYEFFGDVVTFDATYIVNRFDLPVAPIVDVNHHGQSIIFGCAMMTHEDTESYKWIISNWLDCMGGKAPKTIITDQSAAMKKAIAETLPDTRHRHCIWHILDKLNARIGNKEEAGEDIRRVVYESKTESEFENQWDSTISHYSLQDNEWLTSMFEVRNSWVPVYLNEHFWAGMRSTQRSESINSFLDRYVNSKTTLRNFARCFNLALARLRKRESDEDYECIRGQSRLISKFNPIEQQFSEVYTNKMFIKFQNEIKALIDSRFTYCERFGNTKVYTIDDGDKEFMVHFNCEDHTYTCECHLFETNGLVCRHALLVYKQENVAHVPAKYILDRWSKSFKRNYLNERAVAVSVRVRRETHKNLQVLLYPVFQKLLDYAVLDEDTQQSVVDGLNGLLISISKSKDKRTESDQIGGVVTTESGLHTHNDDGNENEDNSVKDPVKRRKRGRNPVNRKKSILEVKREQAKKKYSKKNKSSDLKSDKA</sequence>
<dbReference type="InterPro" id="IPR018289">
    <property type="entry name" value="MULE_transposase_dom"/>
</dbReference>
<dbReference type="Pfam" id="PF03101">
    <property type="entry name" value="FAR1"/>
    <property type="match status" value="1"/>
</dbReference>
<feature type="compositionally biased region" description="Basic residues" evidence="5">
    <location>
        <begin position="781"/>
        <end position="795"/>
    </location>
</feature>
<dbReference type="InterPro" id="IPR006564">
    <property type="entry name" value="Znf_PMZ"/>
</dbReference>
<evidence type="ECO:0000259" key="6">
    <source>
        <dbReference type="PROSITE" id="PS50966"/>
    </source>
</evidence>
<proteinExistence type="predicted"/>
<gene>
    <name evidence="7" type="ORF">LUZ62_046372</name>
</gene>
<dbReference type="EMBL" id="JAMFTS010000002">
    <property type="protein sequence ID" value="KAJ4795126.1"/>
    <property type="molecule type" value="Genomic_DNA"/>
</dbReference>
<evidence type="ECO:0000256" key="1">
    <source>
        <dbReference type="ARBA" id="ARBA00022723"/>
    </source>
</evidence>
<feature type="compositionally biased region" description="Basic and acidic residues" evidence="5">
    <location>
        <begin position="814"/>
        <end position="823"/>
    </location>
</feature>
<evidence type="ECO:0000256" key="5">
    <source>
        <dbReference type="SAM" id="MobiDB-lite"/>
    </source>
</evidence>
<dbReference type="PANTHER" id="PTHR47718:SF13">
    <property type="entry name" value="OS09G0290500 PROTEIN"/>
    <property type="match status" value="1"/>
</dbReference>
<feature type="compositionally biased region" description="Basic residues" evidence="5">
    <location>
        <begin position="804"/>
        <end position="813"/>
    </location>
</feature>
<evidence type="ECO:0000313" key="7">
    <source>
        <dbReference type="EMBL" id="KAJ4795126.1"/>
    </source>
</evidence>